<evidence type="ECO:0000256" key="1">
    <source>
        <dbReference type="SAM" id="Phobius"/>
    </source>
</evidence>
<name>A0ABY8VBJ6_9CORY</name>
<proteinExistence type="predicted"/>
<protein>
    <submittedName>
        <fullName evidence="2">Uncharacterized protein</fullName>
    </submittedName>
</protein>
<feature type="transmembrane region" description="Helical" evidence="1">
    <location>
        <begin position="78"/>
        <end position="97"/>
    </location>
</feature>
<gene>
    <name evidence="2" type="ORF">QP027_06545</name>
</gene>
<keyword evidence="1" id="KW-0812">Transmembrane</keyword>
<organism evidence="2 3">
    <name type="scientific">Corynebacterium breve</name>
    <dbReference type="NCBI Taxonomy" id="3049799"/>
    <lineage>
        <taxon>Bacteria</taxon>
        <taxon>Bacillati</taxon>
        <taxon>Actinomycetota</taxon>
        <taxon>Actinomycetes</taxon>
        <taxon>Mycobacteriales</taxon>
        <taxon>Corynebacteriaceae</taxon>
        <taxon>Corynebacterium</taxon>
    </lineage>
</organism>
<keyword evidence="1" id="KW-0472">Membrane</keyword>
<evidence type="ECO:0000313" key="3">
    <source>
        <dbReference type="Proteomes" id="UP001225598"/>
    </source>
</evidence>
<evidence type="ECO:0000313" key="2">
    <source>
        <dbReference type="EMBL" id="WIM66794.1"/>
    </source>
</evidence>
<feature type="transmembrane region" description="Helical" evidence="1">
    <location>
        <begin position="34"/>
        <end position="58"/>
    </location>
</feature>
<sequence length="217" mass="23528">MSTTPHSTSADEAAKLADKEREIAGKIDFGGYRWAILAAIVLFVFSLIIPFAGGVNGFEVLLNTQSAKDAGVKLPEMLFAWIGLIGLVIVGSIGIGLRNSTAFIISWSLTTIALIESLLALWLRQTDQGYGTAFGIYLAILAVIVAEICYIIVGTSRNPEQEAIARERQKVDNIDEIGEVQLSATENAADKFSGPNPLLIDDRRARAAERHRRPDNS</sequence>
<feature type="transmembrane region" description="Helical" evidence="1">
    <location>
        <begin position="104"/>
        <end position="123"/>
    </location>
</feature>
<keyword evidence="1" id="KW-1133">Transmembrane helix</keyword>
<dbReference type="Proteomes" id="UP001225598">
    <property type="component" value="Chromosome"/>
</dbReference>
<keyword evidence="3" id="KW-1185">Reference proteome</keyword>
<dbReference type="RefSeq" id="WP_284823437.1">
    <property type="nucleotide sequence ID" value="NZ_CP126969.1"/>
</dbReference>
<accession>A0ABY8VBJ6</accession>
<dbReference type="EMBL" id="CP126969">
    <property type="protein sequence ID" value="WIM66794.1"/>
    <property type="molecule type" value="Genomic_DNA"/>
</dbReference>
<feature type="transmembrane region" description="Helical" evidence="1">
    <location>
        <begin position="129"/>
        <end position="153"/>
    </location>
</feature>
<reference evidence="2 3" key="1">
    <citation type="submission" date="2023-05" db="EMBL/GenBank/DDBJ databases">
        <title>Corynebacterium suedekumii sp. nov. and Corynebacterium breve sp. nov. isolated from raw cow's milk.</title>
        <authorList>
            <person name="Baer M.K."/>
            <person name="Mehl L."/>
            <person name="Hellmuth R."/>
            <person name="Marke G."/>
            <person name="Lipski A."/>
        </authorList>
    </citation>
    <scope>NUCLEOTIDE SEQUENCE [LARGE SCALE GENOMIC DNA]</scope>
    <source>
        <strain evidence="2 3">R4</strain>
    </source>
</reference>